<dbReference type="EMBL" id="KZ825502">
    <property type="protein sequence ID" value="PYI31457.1"/>
    <property type="molecule type" value="Genomic_DNA"/>
</dbReference>
<evidence type="ECO:0000313" key="2">
    <source>
        <dbReference type="Proteomes" id="UP000248817"/>
    </source>
</evidence>
<name>A0A2V5J2N4_9EURO</name>
<dbReference type="InterPro" id="IPR011009">
    <property type="entry name" value="Kinase-like_dom_sf"/>
</dbReference>
<dbReference type="SUPFAM" id="SSF56112">
    <property type="entry name" value="Protein kinase-like (PK-like)"/>
    <property type="match status" value="1"/>
</dbReference>
<organism evidence="1 2">
    <name type="scientific">Aspergillus indologenus CBS 114.80</name>
    <dbReference type="NCBI Taxonomy" id="1450541"/>
    <lineage>
        <taxon>Eukaryota</taxon>
        <taxon>Fungi</taxon>
        <taxon>Dikarya</taxon>
        <taxon>Ascomycota</taxon>
        <taxon>Pezizomycotina</taxon>
        <taxon>Eurotiomycetes</taxon>
        <taxon>Eurotiomycetidae</taxon>
        <taxon>Eurotiales</taxon>
        <taxon>Aspergillaceae</taxon>
        <taxon>Aspergillus</taxon>
        <taxon>Aspergillus subgen. Circumdati</taxon>
    </lineage>
</organism>
<protein>
    <recommendedName>
        <fullName evidence="3">Aminoglycoside phosphotransferase domain-containing protein</fullName>
    </recommendedName>
</protein>
<evidence type="ECO:0000313" key="1">
    <source>
        <dbReference type="EMBL" id="PYI31457.1"/>
    </source>
</evidence>
<dbReference type="Proteomes" id="UP000248817">
    <property type="component" value="Unassembled WGS sequence"/>
</dbReference>
<accession>A0A2V5J2N4</accession>
<dbReference type="AlphaFoldDB" id="A0A2V5J2N4"/>
<proteinExistence type="predicted"/>
<sequence length="149" mass="17753">MLTNVWRTLDKILTDLRSLPFTSNTPLRGIRGEGCKDIRRHLHCGNAFVLLINKLHPPALLYRIVFTYGDLRPDNITVEMAEDYSYIITGLIDWEYSRFYLEYYKAAKSTNCLSPYEEDDWYLFLPDCVSPKRYAYWWLLDRVRETRVV</sequence>
<reference evidence="1 2" key="1">
    <citation type="submission" date="2018-02" db="EMBL/GenBank/DDBJ databases">
        <title>The genomes of Aspergillus section Nigri reveals drivers in fungal speciation.</title>
        <authorList>
            <consortium name="DOE Joint Genome Institute"/>
            <person name="Vesth T.C."/>
            <person name="Nybo J."/>
            <person name="Theobald S."/>
            <person name="Brandl J."/>
            <person name="Frisvad J.C."/>
            <person name="Nielsen K.F."/>
            <person name="Lyhne E.K."/>
            <person name="Kogle M.E."/>
            <person name="Kuo A."/>
            <person name="Riley R."/>
            <person name="Clum A."/>
            <person name="Nolan M."/>
            <person name="Lipzen A."/>
            <person name="Salamov A."/>
            <person name="Henrissat B."/>
            <person name="Wiebenga A."/>
            <person name="De vries R.P."/>
            <person name="Grigoriev I.V."/>
            <person name="Mortensen U.H."/>
            <person name="Andersen M.R."/>
            <person name="Baker S.E."/>
        </authorList>
    </citation>
    <scope>NUCLEOTIDE SEQUENCE [LARGE SCALE GENOMIC DNA]</scope>
    <source>
        <strain evidence="1 2">CBS 114.80</strain>
    </source>
</reference>
<keyword evidence="2" id="KW-1185">Reference proteome</keyword>
<evidence type="ECO:0008006" key="3">
    <source>
        <dbReference type="Google" id="ProtNLM"/>
    </source>
</evidence>
<gene>
    <name evidence="1" type="ORF">BP00DRAFT_486599</name>
</gene>